<dbReference type="AlphaFoldDB" id="A0A6A4HSH8"/>
<dbReference type="Proteomes" id="UP000799118">
    <property type="component" value="Unassembled WGS sequence"/>
</dbReference>
<gene>
    <name evidence="1" type="ORF">BT96DRAFT_566076</name>
</gene>
<name>A0A6A4HSH8_9AGAR</name>
<keyword evidence="2" id="KW-1185">Reference proteome</keyword>
<dbReference type="EMBL" id="ML769438">
    <property type="protein sequence ID" value="KAE9402122.1"/>
    <property type="molecule type" value="Genomic_DNA"/>
</dbReference>
<evidence type="ECO:0000313" key="2">
    <source>
        <dbReference type="Proteomes" id="UP000799118"/>
    </source>
</evidence>
<accession>A0A6A4HSH8</accession>
<evidence type="ECO:0000313" key="1">
    <source>
        <dbReference type="EMBL" id="KAE9402122.1"/>
    </source>
</evidence>
<proteinExistence type="predicted"/>
<protein>
    <submittedName>
        <fullName evidence="1">Uncharacterized protein</fullName>
    </submittedName>
</protein>
<reference evidence="1" key="1">
    <citation type="journal article" date="2019" name="Environ. Microbiol.">
        <title>Fungal ecological strategies reflected in gene transcription - a case study of two litter decomposers.</title>
        <authorList>
            <person name="Barbi F."/>
            <person name="Kohler A."/>
            <person name="Barry K."/>
            <person name="Baskaran P."/>
            <person name="Daum C."/>
            <person name="Fauchery L."/>
            <person name="Ihrmark K."/>
            <person name="Kuo A."/>
            <person name="LaButti K."/>
            <person name="Lipzen A."/>
            <person name="Morin E."/>
            <person name="Grigoriev I.V."/>
            <person name="Henrissat B."/>
            <person name="Lindahl B."/>
            <person name="Martin F."/>
        </authorList>
    </citation>
    <scope>NUCLEOTIDE SEQUENCE</scope>
    <source>
        <strain evidence="1">JB14</strain>
    </source>
</reference>
<organism evidence="1 2">
    <name type="scientific">Gymnopus androsaceus JB14</name>
    <dbReference type="NCBI Taxonomy" id="1447944"/>
    <lineage>
        <taxon>Eukaryota</taxon>
        <taxon>Fungi</taxon>
        <taxon>Dikarya</taxon>
        <taxon>Basidiomycota</taxon>
        <taxon>Agaricomycotina</taxon>
        <taxon>Agaricomycetes</taxon>
        <taxon>Agaricomycetidae</taxon>
        <taxon>Agaricales</taxon>
        <taxon>Marasmiineae</taxon>
        <taxon>Omphalotaceae</taxon>
        <taxon>Gymnopus</taxon>
    </lineage>
</organism>
<sequence>MVGLATNTNHHDYYFTAAKDISLPCIFLGQKNGFRMKFWISQIWFIKWTKSGAKSN</sequence>